<dbReference type="InterPro" id="IPR017871">
    <property type="entry name" value="ABC_transporter-like_CS"/>
</dbReference>
<keyword evidence="4 10" id="KW-0812">Transmembrane</keyword>
<dbReference type="SUPFAM" id="SSF52540">
    <property type="entry name" value="P-loop containing nucleoside triphosphate hydrolases"/>
    <property type="match status" value="2"/>
</dbReference>
<keyword evidence="7" id="KW-0067">ATP-binding</keyword>
<evidence type="ECO:0000256" key="4">
    <source>
        <dbReference type="ARBA" id="ARBA00022692"/>
    </source>
</evidence>
<feature type="transmembrane region" description="Helical" evidence="10">
    <location>
        <begin position="899"/>
        <end position="927"/>
    </location>
</feature>
<feature type="transmembrane region" description="Helical" evidence="10">
    <location>
        <begin position="402"/>
        <end position="420"/>
    </location>
</feature>
<name>A0A8H3EG66_9LECA</name>
<proteinExistence type="inferred from homology"/>
<dbReference type="InterPro" id="IPR044746">
    <property type="entry name" value="ABCC_6TM_D1"/>
</dbReference>
<evidence type="ECO:0000259" key="12">
    <source>
        <dbReference type="PROSITE" id="PS50929"/>
    </source>
</evidence>
<dbReference type="EMBL" id="CAJPDS010000002">
    <property type="protein sequence ID" value="CAF9904018.1"/>
    <property type="molecule type" value="Genomic_DNA"/>
</dbReference>
<feature type="domain" description="ABC transporter" evidence="11">
    <location>
        <begin position="576"/>
        <end position="801"/>
    </location>
</feature>
<dbReference type="PROSITE" id="PS00211">
    <property type="entry name" value="ABC_TRANSPORTER_1"/>
    <property type="match status" value="1"/>
</dbReference>
<evidence type="ECO:0000256" key="3">
    <source>
        <dbReference type="ARBA" id="ARBA00022448"/>
    </source>
</evidence>
<keyword evidence="6" id="KW-0547">Nucleotide-binding</keyword>
<dbReference type="SMART" id="SM00382">
    <property type="entry name" value="AAA"/>
    <property type="match status" value="2"/>
</dbReference>
<dbReference type="InterPro" id="IPR003593">
    <property type="entry name" value="AAA+_ATPase"/>
</dbReference>
<feature type="transmembrane region" description="Helical" evidence="10">
    <location>
        <begin position="283"/>
        <end position="306"/>
    </location>
</feature>
<evidence type="ECO:0000256" key="7">
    <source>
        <dbReference type="ARBA" id="ARBA00022840"/>
    </source>
</evidence>
<dbReference type="PROSITE" id="PS50929">
    <property type="entry name" value="ABC_TM1F"/>
    <property type="match status" value="2"/>
</dbReference>
<feature type="transmembrane region" description="Helical" evidence="10">
    <location>
        <begin position="1033"/>
        <end position="1058"/>
    </location>
</feature>
<dbReference type="CDD" id="cd18580">
    <property type="entry name" value="ABC_6TM_ABCC_D2"/>
    <property type="match status" value="1"/>
</dbReference>
<dbReference type="Gene3D" id="1.20.1560.10">
    <property type="entry name" value="ABC transporter type 1, transmembrane domain"/>
    <property type="match status" value="2"/>
</dbReference>
<feature type="domain" description="ABC transporter" evidence="11">
    <location>
        <begin position="1227"/>
        <end position="1462"/>
    </location>
</feature>
<dbReference type="InterPro" id="IPR050173">
    <property type="entry name" value="ABC_transporter_C-like"/>
</dbReference>
<feature type="transmembrane region" description="Helical" evidence="10">
    <location>
        <begin position="377"/>
        <end position="396"/>
    </location>
</feature>
<dbReference type="GO" id="GO:0000329">
    <property type="term" value="C:fungal-type vacuole membrane"/>
    <property type="evidence" value="ECO:0007669"/>
    <property type="project" value="UniProtKB-ARBA"/>
</dbReference>
<dbReference type="FunFam" id="1.20.1560.10:FF:000013">
    <property type="entry name" value="ABC transporter C family member 2"/>
    <property type="match status" value="1"/>
</dbReference>
<evidence type="ECO:0000313" key="13">
    <source>
        <dbReference type="EMBL" id="CAF9904018.1"/>
    </source>
</evidence>
<evidence type="ECO:0000313" key="14">
    <source>
        <dbReference type="Proteomes" id="UP000664521"/>
    </source>
</evidence>
<feature type="transmembrane region" description="Helical" evidence="10">
    <location>
        <begin position="158"/>
        <end position="175"/>
    </location>
</feature>
<comment type="similarity">
    <text evidence="2">Belongs to the ABC transporter superfamily. ABCC family. Conjugate transporter (TC 3.A.1.208) subfamily.</text>
</comment>
<feature type="transmembrane region" description="Helical" evidence="10">
    <location>
        <begin position="29"/>
        <end position="49"/>
    </location>
</feature>
<dbReference type="CDD" id="cd03250">
    <property type="entry name" value="ABCC_MRP_domain1"/>
    <property type="match status" value="1"/>
</dbReference>
<dbReference type="PANTHER" id="PTHR24223">
    <property type="entry name" value="ATP-BINDING CASSETTE SUB-FAMILY C"/>
    <property type="match status" value="1"/>
</dbReference>
<evidence type="ECO:0000256" key="6">
    <source>
        <dbReference type="ARBA" id="ARBA00022741"/>
    </source>
</evidence>
<dbReference type="GO" id="GO:0016887">
    <property type="term" value="F:ATP hydrolysis activity"/>
    <property type="evidence" value="ECO:0007669"/>
    <property type="project" value="InterPro"/>
</dbReference>
<dbReference type="FunFam" id="3.40.50.300:FF:000997">
    <property type="entry name" value="Multidrug resistance-associated protein 1"/>
    <property type="match status" value="1"/>
</dbReference>
<protein>
    <recommendedName>
        <fullName evidence="15">ABC transporter</fullName>
    </recommendedName>
</protein>
<evidence type="ECO:0000256" key="5">
    <source>
        <dbReference type="ARBA" id="ARBA00022737"/>
    </source>
</evidence>
<evidence type="ECO:0000256" key="2">
    <source>
        <dbReference type="ARBA" id="ARBA00009726"/>
    </source>
</evidence>
<dbReference type="OrthoDB" id="6500128at2759"/>
<dbReference type="Pfam" id="PF00664">
    <property type="entry name" value="ABC_membrane"/>
    <property type="match status" value="2"/>
</dbReference>
<feature type="transmembrane region" description="Helical" evidence="10">
    <location>
        <begin position="252"/>
        <end position="271"/>
    </location>
</feature>
<dbReference type="SUPFAM" id="SSF90123">
    <property type="entry name" value="ABC transporter transmembrane region"/>
    <property type="match status" value="2"/>
</dbReference>
<feature type="domain" description="ABC transmembrane type-1" evidence="12">
    <location>
        <begin position="262"/>
        <end position="541"/>
    </location>
</feature>
<dbReference type="PROSITE" id="PS50893">
    <property type="entry name" value="ABC_TRANSPORTER_2"/>
    <property type="match status" value="2"/>
</dbReference>
<evidence type="ECO:0008006" key="15">
    <source>
        <dbReference type="Google" id="ProtNLM"/>
    </source>
</evidence>
<keyword evidence="5" id="KW-0677">Repeat</keyword>
<dbReference type="InterPro" id="IPR003439">
    <property type="entry name" value="ABC_transporter-like_ATP-bd"/>
</dbReference>
<accession>A0A8H3EG66</accession>
<dbReference type="Proteomes" id="UP000664521">
    <property type="component" value="Unassembled WGS sequence"/>
</dbReference>
<dbReference type="InterPro" id="IPR011527">
    <property type="entry name" value="ABC1_TM_dom"/>
</dbReference>
<dbReference type="InterPro" id="IPR044726">
    <property type="entry name" value="ABCC_6TM_D2"/>
</dbReference>
<dbReference type="GO" id="GO:0005524">
    <property type="term" value="F:ATP binding"/>
    <property type="evidence" value="ECO:0007669"/>
    <property type="project" value="UniProtKB-KW"/>
</dbReference>
<dbReference type="CDD" id="cd03244">
    <property type="entry name" value="ABCC_MRP_domain2"/>
    <property type="match status" value="1"/>
</dbReference>
<organism evidence="13 14">
    <name type="scientific">Heterodermia speciosa</name>
    <dbReference type="NCBI Taxonomy" id="116794"/>
    <lineage>
        <taxon>Eukaryota</taxon>
        <taxon>Fungi</taxon>
        <taxon>Dikarya</taxon>
        <taxon>Ascomycota</taxon>
        <taxon>Pezizomycotina</taxon>
        <taxon>Lecanoromycetes</taxon>
        <taxon>OSLEUM clade</taxon>
        <taxon>Lecanoromycetidae</taxon>
        <taxon>Caliciales</taxon>
        <taxon>Physciaceae</taxon>
        <taxon>Heterodermia</taxon>
    </lineage>
</organism>
<dbReference type="Pfam" id="PF00005">
    <property type="entry name" value="ABC_tran"/>
    <property type="match status" value="2"/>
</dbReference>
<dbReference type="CDD" id="cd18579">
    <property type="entry name" value="ABC_6TM_ABCC_D1"/>
    <property type="match status" value="1"/>
</dbReference>
<keyword evidence="3" id="KW-0813">Transport</keyword>
<comment type="subcellular location">
    <subcellularLocation>
        <location evidence="1">Vacuole membrane</location>
        <topology evidence="1">Multi-pass membrane protein</topology>
    </subcellularLocation>
</comment>
<dbReference type="PANTHER" id="PTHR24223:SF443">
    <property type="entry name" value="MULTIDRUG-RESISTANCE LIKE PROTEIN 1, ISOFORM I"/>
    <property type="match status" value="1"/>
</dbReference>
<keyword evidence="14" id="KW-1185">Reference proteome</keyword>
<evidence type="ECO:0000256" key="8">
    <source>
        <dbReference type="ARBA" id="ARBA00022989"/>
    </source>
</evidence>
<dbReference type="InterPro" id="IPR027417">
    <property type="entry name" value="P-loop_NTPase"/>
</dbReference>
<feature type="transmembrane region" description="Helical" evidence="10">
    <location>
        <begin position="476"/>
        <end position="498"/>
    </location>
</feature>
<evidence type="ECO:0000256" key="9">
    <source>
        <dbReference type="ARBA" id="ARBA00023136"/>
    </source>
</evidence>
<feature type="domain" description="ABC transmembrane type-1" evidence="12">
    <location>
        <begin position="907"/>
        <end position="1182"/>
    </location>
</feature>
<evidence type="ECO:0000256" key="1">
    <source>
        <dbReference type="ARBA" id="ARBA00004128"/>
    </source>
</evidence>
<evidence type="ECO:0000256" key="10">
    <source>
        <dbReference type="SAM" id="Phobius"/>
    </source>
</evidence>
<feature type="transmembrane region" description="Helical" evidence="10">
    <location>
        <begin position="121"/>
        <end position="138"/>
    </location>
</feature>
<dbReference type="FunFam" id="3.40.50.300:FF:000610">
    <property type="entry name" value="Multidrug resistance-associated ABC transporter"/>
    <property type="match status" value="1"/>
</dbReference>
<feature type="transmembrane region" description="Helical" evidence="10">
    <location>
        <begin position="947"/>
        <end position="968"/>
    </location>
</feature>
<keyword evidence="8 10" id="KW-1133">Transmembrane helix</keyword>
<feature type="transmembrane region" description="Helical" evidence="10">
    <location>
        <begin position="504"/>
        <end position="522"/>
    </location>
</feature>
<feature type="transmembrane region" description="Helical" evidence="10">
    <location>
        <begin position="1131"/>
        <end position="1153"/>
    </location>
</feature>
<keyword evidence="9 10" id="KW-0472">Membrane</keyword>
<dbReference type="InterPro" id="IPR036640">
    <property type="entry name" value="ABC1_TM_sf"/>
</dbReference>
<sequence length="1471" mass="163310">MPPHLETKLPLATDPISQLEGYEQVFENALLALSVLTLVLAFDTVHHFAANRKGRTIVWDWKQSSKLASLIVLIILQTNLESHDTGSVAKWTHLVSRVSLALVLLSQVLQNIHPMAYQESLSTIWVLIFAASAIHLSWHEPIETSTISYGLKVAQCVLAFWNFCVEFIMTPCNFTEMEYRTKNMSPLEDASLFSVITYGWLGGLIRKGFKNGLDMADFWDLRHEDSSRTSTDRFQAAWTIELRKSNPSLRRALFRAFGKSYAVAAIFKLIFDAGQLLEPWLLKVFICSLGHMTAQGGIALSLAFYLNSVLQVVCKQLYFKQIQLVGIHVKSALTAALYKKSLDFSEQSKATCPAGRLISILGTDLERLECATAEGHMVWSAPVSITVALIFLWGLVGANVLAAFPVMLFLLPFFGFSTTLQKRFQKQQMEAKDTRLRLISTALSSLRNIKLQNMQSVFLKKIESARSRELSRLRRVTIVIAVNNAILTLTPFFISIAVLSSLAIWTKAVLLTPLVFPALTLLNNVQYPLTRLPAVVTALSRASLAADRIQAVFLAEEVPSELFHDDDLDYDGQRSIVISNALFSRGKAETRSCLQVDHFTANRGDFVCIVGLVGSGKSTFLQALLRNLTEQRGKIFLRGSLAYFPQQPWLLSTTIRENITFGEPWNHKLYQQVLYACALVEDLQNLPYGDDTVISDGAITISGGQKARVMLARAIYSQADSYILDDCLAAVDKRVGLTIIDRLFGPRGILRGKTVIMATNSASVFPLTTSIVTLKDGSIIERGTYDEILDRGGFAASLLGSFDNSPADSREQSSEDFLAKRDMNIVGSSHVGTMQEPEMPSRRPTDISNPCSEITVGEQISEQPRESTDTVSPVRELQISEEGYAQGHVKWKVYKQHALLAYLPALVIALIVGLGAQAANIGISFWLSRWTNANDRTHRNEAFSWYLGMYIVIGVNATILFLVTNLLFNAYSSIRVSTVFHNKLLRAIFGSPMSFFETVPLGRILNRFSVDMTRVDEILPEIVSNVFKLFSNAVFLVAIISWGSPIFTVVVVPLSIAYVQIYRYFVRNSRSLTRLYHITNSIVLSVLEQSVAGTTVIRAFRRQRYMSEQFHDRLDDHIRARYLIMYAQRWIGLRLDIIGSSMVLVTALVSIFGSVGANALPASVGALMMSSALQVTVLLSLSVQRMVVIETSIVSDERILEYIDLEPEGQPVQEHCVPAAWPTSGSVEIKDYSTRYRPGLPLTLNKISASIRAGEKIGIVGRTGAGKSSLIQALFRTVEAQAGSINIDGLDISRIPLDRLRSSLAIIPQDPPIFAGSIRENLDPFGAHEDSELWSVLTHCGLQSIVGGMPAKLDTVLNTDGGELSHGHRQLMSLARTLISDAKIIVMDEATSAMDRHTDLRIQQVLRGDSLKDKTMLIVAHRLETVMGCDRIMVMRAGAIVEFDTSAQLLSRKGFFWELNRGEDETNEEGS</sequence>
<dbReference type="Gene3D" id="3.40.50.300">
    <property type="entry name" value="P-loop containing nucleotide triphosphate hydrolases"/>
    <property type="match status" value="2"/>
</dbReference>
<comment type="caution">
    <text evidence="13">The sequence shown here is derived from an EMBL/GenBank/DDBJ whole genome shotgun (WGS) entry which is preliminary data.</text>
</comment>
<dbReference type="GO" id="GO:0140359">
    <property type="term" value="F:ABC-type transporter activity"/>
    <property type="evidence" value="ECO:0007669"/>
    <property type="project" value="InterPro"/>
</dbReference>
<gene>
    <name evidence="13" type="ORF">HETSPECPRED_003318</name>
</gene>
<reference evidence="13" key="1">
    <citation type="submission" date="2021-03" db="EMBL/GenBank/DDBJ databases">
        <authorList>
            <person name="Tagirdzhanova G."/>
        </authorList>
    </citation>
    <scope>NUCLEOTIDE SEQUENCE</scope>
</reference>
<evidence type="ECO:0000259" key="11">
    <source>
        <dbReference type="PROSITE" id="PS50893"/>
    </source>
</evidence>
<feature type="transmembrane region" description="Helical" evidence="10">
    <location>
        <begin position="1078"/>
        <end position="1100"/>
    </location>
</feature>